<organism evidence="1">
    <name type="scientific">Octopus bimaculoides</name>
    <name type="common">California two-spotted octopus</name>
    <dbReference type="NCBI Taxonomy" id="37653"/>
    <lineage>
        <taxon>Eukaryota</taxon>
        <taxon>Metazoa</taxon>
        <taxon>Spiralia</taxon>
        <taxon>Lophotrochozoa</taxon>
        <taxon>Mollusca</taxon>
        <taxon>Cephalopoda</taxon>
        <taxon>Coleoidea</taxon>
        <taxon>Octopodiformes</taxon>
        <taxon>Octopoda</taxon>
        <taxon>Incirrata</taxon>
        <taxon>Octopodidae</taxon>
        <taxon>Octopus</taxon>
    </lineage>
</organism>
<gene>
    <name evidence="1" type="ORF">OCBIM_22013129mg</name>
</gene>
<accession>A0A0L8HKU0</accession>
<dbReference type="EMBL" id="KQ417985">
    <property type="protein sequence ID" value="KOF89400.1"/>
    <property type="molecule type" value="Genomic_DNA"/>
</dbReference>
<sequence length="55" mass="6259">MVCVSVMCCVNGVDYKLELDLLLSSDILNLWDLSLCYLHVVWVNFLSHNSVGHTF</sequence>
<reference evidence="1" key="1">
    <citation type="submission" date="2015-07" db="EMBL/GenBank/DDBJ databases">
        <title>MeaNS - Measles Nucleotide Surveillance Program.</title>
        <authorList>
            <person name="Tran T."/>
            <person name="Druce J."/>
        </authorList>
    </citation>
    <scope>NUCLEOTIDE SEQUENCE</scope>
    <source>
        <strain evidence="1">UCB-OBI-ISO-001</strain>
        <tissue evidence="1">Gonad</tissue>
    </source>
</reference>
<proteinExistence type="predicted"/>
<protein>
    <submittedName>
        <fullName evidence="1">Uncharacterized protein</fullName>
    </submittedName>
</protein>
<name>A0A0L8HKU0_OCTBM</name>
<dbReference type="AlphaFoldDB" id="A0A0L8HKU0"/>
<evidence type="ECO:0000313" key="1">
    <source>
        <dbReference type="EMBL" id="KOF89400.1"/>
    </source>
</evidence>